<keyword evidence="7" id="KW-0732">Signal</keyword>
<evidence type="ECO:0000256" key="2">
    <source>
        <dbReference type="ARBA" id="ARBA00004158"/>
    </source>
</evidence>
<dbReference type="PANTHER" id="PTHR11506:SF35">
    <property type="entry name" value="LYSOSOME-ASSOCIATED MEMBRANE GLYCOPROTEIN 5"/>
    <property type="match status" value="1"/>
</dbReference>
<accession>A0A8J9VNC7</accession>
<evidence type="ECO:0000256" key="20">
    <source>
        <dbReference type="PROSITE-ProRule" id="PRU00740"/>
    </source>
</evidence>
<evidence type="ECO:0000256" key="3">
    <source>
        <dbReference type="ARBA" id="ARBA00004172"/>
    </source>
</evidence>
<keyword evidence="14" id="KW-0968">Cytoplasmic vesicle</keyword>
<keyword evidence="13" id="KW-0966">Cell projection</keyword>
<evidence type="ECO:0000313" key="24">
    <source>
        <dbReference type="Proteomes" id="UP000838878"/>
    </source>
</evidence>
<evidence type="ECO:0000256" key="8">
    <source>
        <dbReference type="ARBA" id="ARBA00022753"/>
    </source>
</evidence>
<dbReference type="AlphaFoldDB" id="A0A8J9VNC7"/>
<evidence type="ECO:0000256" key="19">
    <source>
        <dbReference type="ARBA" id="ARBA00076257"/>
    </source>
</evidence>
<evidence type="ECO:0000256" key="9">
    <source>
        <dbReference type="ARBA" id="ARBA00022989"/>
    </source>
</evidence>
<feature type="region of interest" description="Disordered" evidence="21">
    <location>
        <begin position="1"/>
        <end position="108"/>
    </location>
</feature>
<comment type="caution">
    <text evidence="20">Lacks conserved residue(s) required for the propagation of feature annotation.</text>
</comment>
<keyword evidence="11 20" id="KW-0472">Membrane</keyword>
<dbReference type="PANTHER" id="PTHR11506">
    <property type="entry name" value="LYSOSOME-ASSOCIATED MEMBRANE GLYCOPROTEIN"/>
    <property type="match status" value="1"/>
</dbReference>
<evidence type="ECO:0000256" key="21">
    <source>
        <dbReference type="SAM" id="MobiDB-lite"/>
    </source>
</evidence>
<dbReference type="GO" id="GO:0031902">
    <property type="term" value="C:late endosome membrane"/>
    <property type="evidence" value="ECO:0007669"/>
    <property type="project" value="TreeGrafter"/>
</dbReference>
<dbReference type="GO" id="GO:0072594">
    <property type="term" value="P:establishment of protein localization to organelle"/>
    <property type="evidence" value="ECO:0007669"/>
    <property type="project" value="TreeGrafter"/>
</dbReference>
<dbReference type="GO" id="GO:0005765">
    <property type="term" value="C:lysosomal membrane"/>
    <property type="evidence" value="ECO:0007669"/>
    <property type="project" value="TreeGrafter"/>
</dbReference>
<comment type="function">
    <text evidence="16">Plays a role in short-term synaptic plasticity in a subset of GABAergic neurons in the brain.</text>
</comment>
<dbReference type="InterPro" id="IPR048528">
    <property type="entry name" value="Lamp2-like_luminal"/>
</dbReference>
<dbReference type="Proteomes" id="UP000838878">
    <property type="component" value="Chromosome 6"/>
</dbReference>
<keyword evidence="24" id="KW-1185">Reference proteome</keyword>
<name>A0A8J9VNC7_9NEOP</name>
<evidence type="ECO:0000256" key="6">
    <source>
        <dbReference type="ARBA" id="ARBA00022692"/>
    </source>
</evidence>
<proteinExistence type="inferred from homology"/>
<evidence type="ECO:0000256" key="11">
    <source>
        <dbReference type="ARBA" id="ARBA00023136"/>
    </source>
</evidence>
<dbReference type="PRINTS" id="PR01217">
    <property type="entry name" value="PRICHEXTENSN"/>
</dbReference>
<evidence type="ECO:0000256" key="1">
    <source>
        <dbReference type="ARBA" id="ARBA00004151"/>
    </source>
</evidence>
<feature type="domain" description="Lysosome-associated membrane glycoprotein 2-like luminal" evidence="22">
    <location>
        <begin position="102"/>
        <end position="250"/>
    </location>
</feature>
<dbReference type="PROSITE" id="PS51407">
    <property type="entry name" value="LAMP_3"/>
    <property type="match status" value="1"/>
</dbReference>
<evidence type="ECO:0000256" key="5">
    <source>
        <dbReference type="ARBA" id="ARBA00009644"/>
    </source>
</evidence>
<dbReference type="GO" id="GO:0005886">
    <property type="term" value="C:plasma membrane"/>
    <property type="evidence" value="ECO:0007669"/>
    <property type="project" value="UniProtKB-SubCell"/>
</dbReference>
<comment type="similarity">
    <text evidence="5 20">Belongs to the LAMP family.</text>
</comment>
<reference evidence="23" key="1">
    <citation type="submission" date="2021-12" db="EMBL/GenBank/DDBJ databases">
        <authorList>
            <person name="Martin H S."/>
        </authorList>
    </citation>
    <scope>NUCLEOTIDE SEQUENCE</scope>
</reference>
<evidence type="ECO:0000256" key="13">
    <source>
        <dbReference type="ARBA" id="ARBA00023273"/>
    </source>
</evidence>
<feature type="compositionally biased region" description="Pro residues" evidence="21">
    <location>
        <begin position="48"/>
        <end position="101"/>
    </location>
</feature>
<evidence type="ECO:0000313" key="23">
    <source>
        <dbReference type="EMBL" id="CAH0726373.1"/>
    </source>
</evidence>
<dbReference type="InterPro" id="IPR002000">
    <property type="entry name" value="Lysosome-assoc_membr_glycop"/>
</dbReference>
<feature type="non-terminal residue" evidence="23">
    <location>
        <position position="310"/>
    </location>
</feature>
<dbReference type="EMBL" id="OV170226">
    <property type="protein sequence ID" value="CAH0726373.1"/>
    <property type="molecule type" value="Genomic_DNA"/>
</dbReference>
<evidence type="ECO:0000256" key="18">
    <source>
        <dbReference type="ARBA" id="ARBA00074379"/>
    </source>
</evidence>
<evidence type="ECO:0000256" key="15">
    <source>
        <dbReference type="ARBA" id="ARBA00029428"/>
    </source>
</evidence>
<keyword evidence="9" id="KW-1133">Transmembrane helix</keyword>
<evidence type="ECO:0000256" key="12">
    <source>
        <dbReference type="ARBA" id="ARBA00023180"/>
    </source>
</evidence>
<protein>
    <recommendedName>
        <fullName evidence="18">Lysosome-associated membrane glycoprotein 5</fullName>
    </recommendedName>
    <alternativeName>
        <fullName evidence="19">Lysosome-associated membrane protein 5</fullName>
    </alternativeName>
</protein>
<evidence type="ECO:0000256" key="7">
    <source>
        <dbReference type="ARBA" id="ARBA00022729"/>
    </source>
</evidence>
<evidence type="ECO:0000259" key="22">
    <source>
        <dbReference type="Pfam" id="PF01299"/>
    </source>
</evidence>
<keyword evidence="10" id="KW-0770">Synapse</keyword>
<sequence length="310" mass="32658">MIIGQGYLTTEKPATIFIPHATETETPTPTPPPTTEKPTESPTTTEPTPKPTPAPTPQPTPAPTPKPTPEPTPPPTPTPTPPPTPKPTPAPPAPAPTPISPPQQGSWSYTNSSNVTCILIQFAGQLKVTYTKMVNSSTSLADVLINVPNNASVLDGECDKTEQWIRLAWPASNATNASMNNMQFVFEANTTTKTYELKNITITLDPAALPNTTSKAPVTFVYGEAWRTSLATSYRCGAPTLLKLGSETSVAANITLSQLQEEAFRTTPTKTFSAARECGGDDVPDAVPIAVGCALGGLVVVICAAQEAQK</sequence>
<gene>
    <name evidence="23" type="ORF">BINO364_LOCUS11837</name>
</gene>
<keyword evidence="8" id="KW-0967">Endosome</keyword>
<evidence type="ECO:0000256" key="14">
    <source>
        <dbReference type="ARBA" id="ARBA00023329"/>
    </source>
</evidence>
<evidence type="ECO:0000256" key="4">
    <source>
        <dbReference type="ARBA" id="ARBA00004279"/>
    </source>
</evidence>
<evidence type="ECO:0000256" key="16">
    <source>
        <dbReference type="ARBA" id="ARBA00053950"/>
    </source>
</evidence>
<dbReference type="Pfam" id="PF01299">
    <property type="entry name" value="Lamp2-like_luminal"/>
    <property type="match status" value="1"/>
</dbReference>
<evidence type="ECO:0000256" key="17">
    <source>
        <dbReference type="ARBA" id="ARBA00060492"/>
    </source>
</evidence>
<dbReference type="OrthoDB" id="6232933at2759"/>
<keyword evidence="6 20" id="KW-0812">Transmembrane</keyword>
<evidence type="ECO:0000256" key="10">
    <source>
        <dbReference type="ARBA" id="ARBA00023018"/>
    </source>
</evidence>
<dbReference type="Gene3D" id="2.40.160.110">
    <property type="match status" value="1"/>
</dbReference>
<comment type="subcellular location">
    <subcellularLocation>
        <location evidence="4">Cell projection</location>
        <location evidence="4">Dendrite</location>
    </subcellularLocation>
    <subcellularLocation>
        <location evidence="17">Cell projection</location>
        <location evidence="17">Growth cone membrane</location>
        <topology evidence="17">Single-pass type I membrane protein</topology>
    </subcellularLocation>
    <subcellularLocation>
        <location evidence="15">Cytoplasmic vesicle</location>
        <location evidence="15">Secretory vesicle</location>
        <location evidence="15">Synaptic vesicle membrane</location>
        <topology evidence="15">Single-pass type I membrane protein</topology>
    </subcellularLocation>
    <subcellularLocation>
        <location evidence="2">Early endosome membrane</location>
        <topology evidence="2">Single-pass type I membrane protein</topology>
    </subcellularLocation>
    <subcellularLocation>
        <location evidence="1">Endoplasmic reticulum-Golgi intermediate compartment membrane</location>
        <topology evidence="1">Single-pass type I membrane protein</topology>
    </subcellularLocation>
    <subcellularLocation>
        <location evidence="20">Membrane</location>
        <topology evidence="20">Single-pass type I membrane protein</topology>
    </subcellularLocation>
    <subcellularLocation>
        <location evidence="3">Recycling endosome</location>
    </subcellularLocation>
</comment>
<keyword evidence="12" id="KW-0325">Glycoprotein</keyword>
<organism evidence="23 24">
    <name type="scientific">Brenthis ino</name>
    <name type="common">lesser marbled fritillary</name>
    <dbReference type="NCBI Taxonomy" id="405034"/>
    <lineage>
        <taxon>Eukaryota</taxon>
        <taxon>Metazoa</taxon>
        <taxon>Ecdysozoa</taxon>
        <taxon>Arthropoda</taxon>
        <taxon>Hexapoda</taxon>
        <taxon>Insecta</taxon>
        <taxon>Pterygota</taxon>
        <taxon>Neoptera</taxon>
        <taxon>Endopterygota</taxon>
        <taxon>Lepidoptera</taxon>
        <taxon>Glossata</taxon>
        <taxon>Ditrysia</taxon>
        <taxon>Papilionoidea</taxon>
        <taxon>Nymphalidae</taxon>
        <taxon>Heliconiinae</taxon>
        <taxon>Argynnini</taxon>
        <taxon>Brenthis</taxon>
    </lineage>
</organism>